<evidence type="ECO:0000313" key="1">
    <source>
        <dbReference type="EMBL" id="DAE25419.1"/>
    </source>
</evidence>
<protein>
    <submittedName>
        <fullName evidence="1">Uncharacterized protein</fullName>
    </submittedName>
</protein>
<dbReference type="EMBL" id="BK015797">
    <property type="protein sequence ID" value="DAE25419.1"/>
    <property type="molecule type" value="Genomic_DNA"/>
</dbReference>
<accession>A0A8S5R2U7</accession>
<sequence>MATSFPGTVQTFDKRLDLVETDAPLVKQYQEAMQNGDLSLAASILEKIPDHDKKLISAEFLNDMTDTIEAVETFFLERYTPGYVVSESQPSGQSNGDFWFHITKKL</sequence>
<organism evidence="1">
    <name type="scientific">Siphoviridae sp. ct6d71</name>
    <dbReference type="NCBI Taxonomy" id="2826298"/>
    <lineage>
        <taxon>Viruses</taxon>
        <taxon>Duplodnaviria</taxon>
        <taxon>Heunggongvirae</taxon>
        <taxon>Uroviricota</taxon>
        <taxon>Caudoviricetes</taxon>
    </lineage>
</organism>
<proteinExistence type="predicted"/>
<reference evidence="1" key="1">
    <citation type="journal article" date="2021" name="Proc. Natl. Acad. Sci. U.S.A.">
        <title>A Catalog of Tens of Thousands of Viruses from Human Metagenomes Reveals Hidden Associations with Chronic Diseases.</title>
        <authorList>
            <person name="Tisza M.J."/>
            <person name="Buck C.B."/>
        </authorList>
    </citation>
    <scope>NUCLEOTIDE SEQUENCE</scope>
    <source>
        <strain evidence="1">Ct6d71</strain>
    </source>
</reference>
<name>A0A8S5R2U7_9CAUD</name>